<gene>
    <name evidence="2" type="ORF">DC3_10780</name>
</gene>
<organism evidence="2 3">
    <name type="scientific">Deinococcus cellulosilyticus (strain DSM 18568 / NBRC 106333 / KACC 11606 / 5516J-15)</name>
    <dbReference type="NCBI Taxonomy" id="1223518"/>
    <lineage>
        <taxon>Bacteria</taxon>
        <taxon>Thermotogati</taxon>
        <taxon>Deinococcota</taxon>
        <taxon>Deinococci</taxon>
        <taxon>Deinococcales</taxon>
        <taxon>Deinococcaceae</taxon>
        <taxon>Deinococcus</taxon>
    </lineage>
</organism>
<dbReference type="InterPro" id="IPR043519">
    <property type="entry name" value="NT_sf"/>
</dbReference>
<feature type="domain" description="DUF4037" evidence="1">
    <location>
        <begin position="124"/>
        <end position="211"/>
    </location>
</feature>
<comment type="caution">
    <text evidence="2">The sequence shown here is derived from an EMBL/GenBank/DDBJ whole genome shotgun (WGS) entry which is preliminary data.</text>
</comment>
<name>A0A511MY10_DEIC1</name>
<dbReference type="Proteomes" id="UP000321306">
    <property type="component" value="Unassembled WGS sequence"/>
</dbReference>
<dbReference type="SUPFAM" id="SSF81301">
    <property type="entry name" value="Nucleotidyltransferase"/>
    <property type="match status" value="1"/>
</dbReference>
<keyword evidence="2" id="KW-0808">Transferase</keyword>
<evidence type="ECO:0000313" key="2">
    <source>
        <dbReference type="EMBL" id="GEM45443.1"/>
    </source>
</evidence>
<dbReference type="Pfam" id="PF13228">
    <property type="entry name" value="DUF4037"/>
    <property type="match status" value="1"/>
</dbReference>
<dbReference type="GO" id="GO:0016740">
    <property type="term" value="F:transferase activity"/>
    <property type="evidence" value="ECO:0007669"/>
    <property type="project" value="UniProtKB-KW"/>
</dbReference>
<reference evidence="2 3" key="1">
    <citation type="submission" date="2019-07" db="EMBL/GenBank/DDBJ databases">
        <title>Whole genome shotgun sequence of Deinococcus cellulosilyticus NBRC 106333.</title>
        <authorList>
            <person name="Hosoyama A."/>
            <person name="Uohara A."/>
            <person name="Ohji S."/>
            <person name="Ichikawa N."/>
        </authorList>
    </citation>
    <scope>NUCLEOTIDE SEQUENCE [LARGE SCALE GENOMIC DNA]</scope>
    <source>
        <strain evidence="2 3">NBRC 106333</strain>
    </source>
</reference>
<protein>
    <submittedName>
        <fullName evidence="2">Nucleotidyltransferase</fullName>
    </submittedName>
</protein>
<dbReference type="EMBL" id="BJXB01000003">
    <property type="protein sequence ID" value="GEM45443.1"/>
    <property type="molecule type" value="Genomic_DNA"/>
</dbReference>
<dbReference type="RefSeq" id="WP_186815833.1">
    <property type="nucleotide sequence ID" value="NZ_BJXB01000003.1"/>
</dbReference>
<evidence type="ECO:0000259" key="1">
    <source>
        <dbReference type="Pfam" id="PF13228"/>
    </source>
</evidence>
<evidence type="ECO:0000313" key="3">
    <source>
        <dbReference type="Proteomes" id="UP000321306"/>
    </source>
</evidence>
<proteinExistence type="predicted"/>
<dbReference type="Gene3D" id="3.30.460.10">
    <property type="entry name" value="Beta Polymerase, domain 2"/>
    <property type="match status" value="1"/>
</dbReference>
<keyword evidence="3" id="KW-1185">Reference proteome</keyword>
<dbReference type="AlphaFoldDB" id="A0A511MY10"/>
<sequence length="263" mass="30418">MQHLPNTLQLFFNDLAAIPEVEALLLAGSQTAATTDQHSDYDVYVYSSQPVPEASRRAVFEKHGAKMEVSNTFWELEDDGHIGSAPIELIYRSWDWLEHEMERTVVRCEPWIGFTTCFWDNFIRSRILFDRTGRARALQEKYSVPYPEALKNNIIQKNLPLLRAQMPNYLDQVKKAIQRDDVVSINHRIAAFLASYFDVLFAINHLPHPGEKKLVRIVKERCQQVPAHFEEDIRAITLLNAPLEQVPFHLERMTDEIEGMVEG</sequence>
<dbReference type="InterPro" id="IPR025117">
    <property type="entry name" value="DUF4037"/>
</dbReference>
<accession>A0A511MY10</accession>